<gene>
    <name evidence="1" type="ORF">US99_C0027G0014</name>
</gene>
<evidence type="ECO:0000313" key="2">
    <source>
        <dbReference type="Proteomes" id="UP000034324"/>
    </source>
</evidence>
<sequence length="54" mass="6308">MEVRQIEQEYLIVSQQLPPDRDSVFPAGDLLGRTWSTLRREIQSMFVGEDFIIP</sequence>
<dbReference type="Proteomes" id="UP000034324">
    <property type="component" value="Unassembled WGS sequence"/>
</dbReference>
<protein>
    <submittedName>
        <fullName evidence="1">Uncharacterized protein</fullName>
    </submittedName>
</protein>
<reference evidence="1 2" key="1">
    <citation type="journal article" date="2015" name="Nature">
        <title>rRNA introns, odd ribosomes, and small enigmatic genomes across a large radiation of phyla.</title>
        <authorList>
            <person name="Brown C.T."/>
            <person name="Hug L.A."/>
            <person name="Thomas B.C."/>
            <person name="Sharon I."/>
            <person name="Castelle C.J."/>
            <person name="Singh A."/>
            <person name="Wilkins M.J."/>
            <person name="Williams K.H."/>
            <person name="Banfield J.F."/>
        </authorList>
    </citation>
    <scope>NUCLEOTIDE SEQUENCE [LARGE SCALE GENOMIC DNA]</scope>
</reference>
<comment type="caution">
    <text evidence="1">The sequence shown here is derived from an EMBL/GenBank/DDBJ whole genome shotgun (WGS) entry which is preliminary data.</text>
</comment>
<organism evidence="1 2">
    <name type="scientific">Candidatus Daviesbacteria bacterium GW2011_GWF2_38_6</name>
    <dbReference type="NCBI Taxonomy" id="1618432"/>
    <lineage>
        <taxon>Bacteria</taxon>
        <taxon>Candidatus Daviesiibacteriota</taxon>
    </lineage>
</organism>
<proteinExistence type="predicted"/>
<feature type="non-terminal residue" evidence="1">
    <location>
        <position position="54"/>
    </location>
</feature>
<dbReference type="AlphaFoldDB" id="A0A0G0KRZ6"/>
<accession>A0A0G0KRZ6</accession>
<dbReference type="EMBL" id="LBVC01000027">
    <property type="protein sequence ID" value="KKQ78275.1"/>
    <property type="molecule type" value="Genomic_DNA"/>
</dbReference>
<evidence type="ECO:0000313" key="1">
    <source>
        <dbReference type="EMBL" id="KKQ78275.1"/>
    </source>
</evidence>
<name>A0A0G0KRZ6_9BACT</name>